<dbReference type="GO" id="GO:0098797">
    <property type="term" value="C:plasma membrane protein complex"/>
    <property type="evidence" value="ECO:0007669"/>
    <property type="project" value="TreeGrafter"/>
</dbReference>
<feature type="domain" description="TonB C-terminal" evidence="12">
    <location>
        <begin position="203"/>
        <end position="299"/>
    </location>
</feature>
<dbReference type="PROSITE" id="PS52015">
    <property type="entry name" value="TONB_CTD"/>
    <property type="match status" value="1"/>
</dbReference>
<evidence type="ECO:0000256" key="1">
    <source>
        <dbReference type="ARBA" id="ARBA00004383"/>
    </source>
</evidence>
<feature type="transmembrane region" description="Helical" evidence="11">
    <location>
        <begin position="22"/>
        <end position="45"/>
    </location>
</feature>
<gene>
    <name evidence="13" type="ORF">AA957_16290</name>
</gene>
<evidence type="ECO:0000313" key="13">
    <source>
        <dbReference type="EMBL" id="AKS07614.1"/>
    </source>
</evidence>
<dbReference type="RefSeq" id="WP_049711117.1">
    <property type="nucleotide sequence ID" value="NZ_CP011507.1"/>
</dbReference>
<dbReference type="NCBIfam" id="TIGR01352">
    <property type="entry name" value="tonB_Cterm"/>
    <property type="match status" value="1"/>
</dbReference>
<evidence type="ECO:0000256" key="3">
    <source>
        <dbReference type="ARBA" id="ARBA00022448"/>
    </source>
</evidence>
<dbReference type="Gene3D" id="3.30.1150.10">
    <property type="match status" value="1"/>
</dbReference>
<evidence type="ECO:0000313" key="14">
    <source>
        <dbReference type="Proteomes" id="UP000036608"/>
    </source>
</evidence>
<evidence type="ECO:0000256" key="9">
    <source>
        <dbReference type="ARBA" id="ARBA00023136"/>
    </source>
</evidence>
<dbReference type="KEGG" id="ptv:AA957_16290"/>
<evidence type="ECO:0000256" key="5">
    <source>
        <dbReference type="ARBA" id="ARBA00022519"/>
    </source>
</evidence>
<accession>A0A0H5A980</accession>
<dbReference type="FunFam" id="3.30.1150.10:FF:000012">
    <property type="entry name" value="Energy transducer TonB"/>
    <property type="match status" value="1"/>
</dbReference>
<dbReference type="InterPro" id="IPR051045">
    <property type="entry name" value="TonB-dependent_transducer"/>
</dbReference>
<sequence>MTLPSELPPELSHSGVRPADRLGFTLFLAALIHLALILGVGFTMVEPKQISKTLEITLATFKSEKKPEKADFLAQDNQQGSGTLDKKAVPKTTEVAPFQDNKVNKVSPPPTPKPEVKQAAPKPAVTTVAPKPQKAPTQREKAKTEPKPEPVKPAPTFDSSTLTDEISSLEAELANEQQLYAKRPRIYRLNAASTMRDKGAWYKDEWRKKVERIGNLNYPDEARRQQIYGNLRLLVSINRDGTLYEVQVLESSGQPLLDQAAQRIVRLAAPFAPFTGDLNDVDRLEIIRTWKFAKGDRLSSN</sequence>
<organism evidence="13 14">
    <name type="scientific">Pseudomonas trivialis</name>
    <dbReference type="NCBI Taxonomy" id="200450"/>
    <lineage>
        <taxon>Bacteria</taxon>
        <taxon>Pseudomonadati</taxon>
        <taxon>Pseudomonadota</taxon>
        <taxon>Gammaproteobacteria</taxon>
        <taxon>Pseudomonadales</taxon>
        <taxon>Pseudomonadaceae</taxon>
        <taxon>Pseudomonas</taxon>
    </lineage>
</organism>
<evidence type="ECO:0000256" key="6">
    <source>
        <dbReference type="ARBA" id="ARBA00022692"/>
    </source>
</evidence>
<name>A0A0H5A980_9PSED</name>
<dbReference type="GO" id="GO:0031992">
    <property type="term" value="F:energy transducer activity"/>
    <property type="evidence" value="ECO:0007669"/>
    <property type="project" value="TreeGrafter"/>
</dbReference>
<dbReference type="Proteomes" id="UP000036608">
    <property type="component" value="Chromosome"/>
</dbReference>
<feature type="region of interest" description="Disordered" evidence="10">
    <location>
        <begin position="65"/>
        <end position="160"/>
    </location>
</feature>
<evidence type="ECO:0000256" key="8">
    <source>
        <dbReference type="ARBA" id="ARBA00022989"/>
    </source>
</evidence>
<feature type="compositionally biased region" description="Basic and acidic residues" evidence="10">
    <location>
        <begin position="137"/>
        <end position="150"/>
    </location>
</feature>
<evidence type="ECO:0000256" key="4">
    <source>
        <dbReference type="ARBA" id="ARBA00022475"/>
    </source>
</evidence>
<dbReference type="OrthoDB" id="9803361at2"/>
<keyword evidence="9 11" id="KW-0472">Membrane</keyword>
<dbReference type="InterPro" id="IPR037682">
    <property type="entry name" value="TonB_C"/>
</dbReference>
<keyword evidence="5" id="KW-0997">Cell inner membrane</keyword>
<keyword evidence="6 11" id="KW-0812">Transmembrane</keyword>
<feature type="compositionally biased region" description="Low complexity" evidence="10">
    <location>
        <begin position="119"/>
        <end position="132"/>
    </location>
</feature>
<dbReference type="GO" id="GO:0055085">
    <property type="term" value="P:transmembrane transport"/>
    <property type="evidence" value="ECO:0007669"/>
    <property type="project" value="InterPro"/>
</dbReference>
<keyword evidence="7" id="KW-0653">Protein transport</keyword>
<keyword evidence="4" id="KW-1003">Cell membrane</keyword>
<comment type="subcellular location">
    <subcellularLocation>
        <location evidence="1">Cell inner membrane</location>
        <topology evidence="1">Single-pass membrane protein</topology>
        <orientation evidence="1">Periplasmic side</orientation>
    </subcellularLocation>
</comment>
<reference evidence="14" key="2">
    <citation type="submission" date="2015-05" db="EMBL/GenBank/DDBJ databases">
        <authorList>
            <person name="Swarnkar M.K."/>
            <person name="Vyas P."/>
            <person name="Rahi P."/>
            <person name="Thakur R."/>
            <person name="Thakur N."/>
            <person name="Singh A.K."/>
            <person name="Gulati A."/>
        </authorList>
    </citation>
    <scope>NUCLEOTIDE SEQUENCE [LARGE SCALE GENOMIC DNA]</scope>
    <source>
        <strain evidence="14">745</strain>
    </source>
</reference>
<dbReference type="EMBL" id="CP011507">
    <property type="protein sequence ID" value="AKS07614.1"/>
    <property type="molecule type" value="Genomic_DNA"/>
</dbReference>
<evidence type="ECO:0000256" key="2">
    <source>
        <dbReference type="ARBA" id="ARBA00006555"/>
    </source>
</evidence>
<proteinExistence type="inferred from homology"/>
<dbReference type="SUPFAM" id="SSF74653">
    <property type="entry name" value="TolA/TonB C-terminal domain"/>
    <property type="match status" value="1"/>
</dbReference>
<dbReference type="PANTHER" id="PTHR33446:SF11">
    <property type="entry name" value="TONB3"/>
    <property type="match status" value="1"/>
</dbReference>
<keyword evidence="3" id="KW-0813">Transport</keyword>
<dbReference type="Pfam" id="PF03544">
    <property type="entry name" value="TonB_C"/>
    <property type="match status" value="1"/>
</dbReference>
<evidence type="ECO:0000259" key="12">
    <source>
        <dbReference type="PROSITE" id="PS52015"/>
    </source>
</evidence>
<keyword evidence="8 11" id="KW-1133">Transmembrane helix</keyword>
<protein>
    <submittedName>
        <fullName evidence="13">Energy transducer TonB</fullName>
    </submittedName>
</protein>
<dbReference type="PANTHER" id="PTHR33446">
    <property type="entry name" value="PROTEIN TONB-RELATED"/>
    <property type="match status" value="1"/>
</dbReference>
<comment type="similarity">
    <text evidence="2">Belongs to the TonB family.</text>
</comment>
<evidence type="ECO:0000256" key="11">
    <source>
        <dbReference type="SAM" id="Phobius"/>
    </source>
</evidence>
<evidence type="ECO:0000256" key="7">
    <source>
        <dbReference type="ARBA" id="ARBA00022927"/>
    </source>
</evidence>
<dbReference type="PATRIC" id="fig|200450.3.peg.3350"/>
<reference evidence="13 14" key="1">
    <citation type="journal article" date="2015" name="Genome Announc.">
        <title>Complete Genome Sequence of the Rhizobacterium Pseudomonas trivialis Strain IHBB745 with Multiple Plant Growth-Promoting Activities and Tolerance to Desiccation and Alkalinity.</title>
        <authorList>
            <person name="Gulati A."/>
            <person name="Swarnkar M.K."/>
            <person name="Vyas P."/>
            <person name="Rahi P."/>
            <person name="Thakur R."/>
            <person name="Thakur N."/>
            <person name="Singh A.K."/>
        </authorList>
    </citation>
    <scope>NUCLEOTIDE SEQUENCE [LARGE SCALE GENOMIC DNA]</scope>
    <source>
        <strain evidence="14">745</strain>
    </source>
</reference>
<dbReference type="InterPro" id="IPR006260">
    <property type="entry name" value="TonB/TolA_C"/>
</dbReference>
<evidence type="ECO:0000256" key="10">
    <source>
        <dbReference type="SAM" id="MobiDB-lite"/>
    </source>
</evidence>
<dbReference type="AlphaFoldDB" id="A0A0H5A980"/>
<dbReference type="GO" id="GO:0015031">
    <property type="term" value="P:protein transport"/>
    <property type="evidence" value="ECO:0007669"/>
    <property type="project" value="UniProtKB-KW"/>
</dbReference>